<dbReference type="EC" id="6.1.1.14" evidence="2"/>
<feature type="region of interest" description="Disordered" evidence="9">
    <location>
        <begin position="1"/>
        <end position="73"/>
    </location>
</feature>
<dbReference type="EMBL" id="CAXHTA020000012">
    <property type="protein sequence ID" value="CAL5225206.1"/>
    <property type="molecule type" value="Genomic_DNA"/>
</dbReference>
<dbReference type="Gene3D" id="3.30.720.200">
    <property type="match status" value="1"/>
</dbReference>
<evidence type="ECO:0000256" key="1">
    <source>
        <dbReference type="ARBA" id="ARBA00008226"/>
    </source>
</evidence>
<evidence type="ECO:0000256" key="3">
    <source>
        <dbReference type="ARBA" id="ARBA00022598"/>
    </source>
</evidence>
<comment type="caution">
    <text evidence="11">The sequence shown here is derived from an EMBL/GenBank/DDBJ whole genome shotgun (WGS) entry which is preliminary data.</text>
</comment>
<dbReference type="InterPro" id="IPR002315">
    <property type="entry name" value="tRNA-synt_gly"/>
</dbReference>
<keyword evidence="12" id="KW-1185">Reference proteome</keyword>
<comment type="similarity">
    <text evidence="1">Belongs to the class-II aminoacyl-tRNA synthetase family.</text>
</comment>
<dbReference type="Gene3D" id="3.40.50.800">
    <property type="entry name" value="Anticodon-binding domain"/>
    <property type="match status" value="1"/>
</dbReference>
<dbReference type="InterPro" id="IPR033731">
    <property type="entry name" value="GlyRS-like_core"/>
</dbReference>
<dbReference type="SUPFAM" id="SSF55681">
    <property type="entry name" value="Class II aaRS and biotin synthetases"/>
    <property type="match status" value="1"/>
</dbReference>
<dbReference type="InterPro" id="IPR036621">
    <property type="entry name" value="Anticodon-bd_dom_sf"/>
</dbReference>
<dbReference type="InterPro" id="IPR006195">
    <property type="entry name" value="aa-tRNA-synth_II"/>
</dbReference>
<dbReference type="PROSITE" id="PS50862">
    <property type="entry name" value="AA_TRNA_LIGASE_II"/>
    <property type="match status" value="1"/>
</dbReference>
<organism evidence="11 12">
    <name type="scientific">Coccomyxa viridis</name>
    <dbReference type="NCBI Taxonomy" id="1274662"/>
    <lineage>
        <taxon>Eukaryota</taxon>
        <taxon>Viridiplantae</taxon>
        <taxon>Chlorophyta</taxon>
        <taxon>core chlorophytes</taxon>
        <taxon>Trebouxiophyceae</taxon>
        <taxon>Trebouxiophyceae incertae sedis</taxon>
        <taxon>Coccomyxaceae</taxon>
        <taxon>Coccomyxa</taxon>
    </lineage>
</organism>
<dbReference type="Gene3D" id="3.30.40.230">
    <property type="match status" value="1"/>
</dbReference>
<dbReference type="PANTHER" id="PTHR10745:SF0">
    <property type="entry name" value="GLYCINE--TRNA LIGASE"/>
    <property type="match status" value="1"/>
</dbReference>
<dbReference type="Proteomes" id="UP001497392">
    <property type="component" value="Unassembled WGS sequence"/>
</dbReference>
<dbReference type="NCBIfam" id="TIGR00389">
    <property type="entry name" value="glyS_dimeric"/>
    <property type="match status" value="1"/>
</dbReference>
<evidence type="ECO:0000256" key="9">
    <source>
        <dbReference type="SAM" id="MobiDB-lite"/>
    </source>
</evidence>
<dbReference type="InterPro" id="IPR002314">
    <property type="entry name" value="aa-tRNA-synt_IIb"/>
</dbReference>
<keyword evidence="4" id="KW-0547">Nucleotide-binding</keyword>
<dbReference type="InterPro" id="IPR004154">
    <property type="entry name" value="Anticodon-bd"/>
</dbReference>
<evidence type="ECO:0000313" key="12">
    <source>
        <dbReference type="Proteomes" id="UP001497392"/>
    </source>
</evidence>
<evidence type="ECO:0000256" key="4">
    <source>
        <dbReference type="ARBA" id="ARBA00022741"/>
    </source>
</evidence>
<keyword evidence="6" id="KW-0648">Protein biosynthesis</keyword>
<evidence type="ECO:0000259" key="10">
    <source>
        <dbReference type="PROSITE" id="PS50862"/>
    </source>
</evidence>
<reference evidence="11 12" key="1">
    <citation type="submission" date="2024-06" db="EMBL/GenBank/DDBJ databases">
        <authorList>
            <person name="Kraege A."/>
            <person name="Thomma B."/>
        </authorList>
    </citation>
    <scope>NUCLEOTIDE SEQUENCE [LARGE SCALE GENOMIC DNA]</scope>
</reference>
<evidence type="ECO:0000256" key="6">
    <source>
        <dbReference type="ARBA" id="ARBA00022917"/>
    </source>
</evidence>
<dbReference type="InterPro" id="IPR027031">
    <property type="entry name" value="Gly-tRNA_synthase/POLG2"/>
</dbReference>
<evidence type="ECO:0000256" key="2">
    <source>
        <dbReference type="ARBA" id="ARBA00012829"/>
    </source>
</evidence>
<evidence type="ECO:0000256" key="5">
    <source>
        <dbReference type="ARBA" id="ARBA00022840"/>
    </source>
</evidence>
<sequence length="692" mass="77552">MSTQDAEKKDSMSQPSVDELKDAENKDSTSQPSVDELKDAENKDSTSQPSVDELKDAEEKDSKPQPSGNERLRPAMAEVMERRLFTIPSFKIYGGIAGLIDFGPPGYAVKRNIMQLWHSHFVLEEDMLEVECPAVTPEKVLKASGHVDRFTDFMVRDVVTQDCYRADHLMKDALEAVQADKEQTPEKKEEAECLLRRIDELDAQQLDAALKAYKVKAPDTKNGISAPFDFNLMFPTPIGPKGNQAGFLRPETAQGIFVNFKDLLYYNGGKLPFAAAQIGQSYRNEISPRAGLLRLREFTQAEIEHFVDPDDKSHPGFSSMEDLEIFLYSKALQKDTSKQPEAMSLRAAVRDKIIANETLAYFIGRTYMFLVKVGINPERLRFRQHLENEMAHYAEDCWDAEIDSTYGWVECAGLADRSAFDLRAHSEASKRPLQAYVAYDKPRYVEKLVAEINKQAIGKSFRREGKPLLEALEGMKEELKGEQGPLACARDSLSRDGKCTISAGGRDFVVTPEMLEIREELQKESGKRFTPFVVESSFGIGRILYCVLEHAFYSREGSEEKTVFRFKPAVAPRKAAVFSLVQSRDMDKVARRISTKLRRAGLADTVETAGTSIGKSYARADQLGTPFAITVDRDTLDAGAKQGTVTVRERDTTLQVRVPEDDLAELLRRLCSEEVAWSAATSKYEPLAAPPE</sequence>
<evidence type="ECO:0000256" key="8">
    <source>
        <dbReference type="ARBA" id="ARBA00030057"/>
    </source>
</evidence>
<keyword evidence="7" id="KW-0030">Aminoacyl-tRNA synthetase</keyword>
<dbReference type="CDD" id="cd00774">
    <property type="entry name" value="GlyRS-like_core"/>
    <property type="match status" value="1"/>
</dbReference>
<dbReference type="Pfam" id="PF03129">
    <property type="entry name" value="HGTP_anticodon"/>
    <property type="match status" value="1"/>
</dbReference>
<proteinExistence type="inferred from homology"/>
<protein>
    <recommendedName>
        <fullName evidence="2">glycine--tRNA ligase</fullName>
        <ecNumber evidence="2">6.1.1.14</ecNumber>
    </recommendedName>
    <alternativeName>
        <fullName evidence="8">Diadenosine tetraphosphate synthetase</fullName>
    </alternativeName>
</protein>
<dbReference type="NCBIfam" id="NF003211">
    <property type="entry name" value="PRK04173.1"/>
    <property type="match status" value="1"/>
</dbReference>
<accession>A0ABP1G0E6</accession>
<feature type="compositionally biased region" description="Basic and acidic residues" evidence="9">
    <location>
        <begin position="18"/>
        <end position="27"/>
    </location>
</feature>
<dbReference type="InterPro" id="IPR045864">
    <property type="entry name" value="aa-tRNA-synth_II/BPL/LPL"/>
</dbReference>
<feature type="compositionally biased region" description="Basic and acidic residues" evidence="9">
    <location>
        <begin position="35"/>
        <end position="44"/>
    </location>
</feature>
<dbReference type="PANTHER" id="PTHR10745">
    <property type="entry name" value="GLYCYL-TRNA SYNTHETASE/DNA POLYMERASE SUBUNIT GAMMA-2"/>
    <property type="match status" value="1"/>
</dbReference>
<feature type="domain" description="Aminoacyl-transfer RNA synthetases class-II family profile" evidence="10">
    <location>
        <begin position="74"/>
        <end position="568"/>
    </location>
</feature>
<keyword evidence="5" id="KW-0067">ATP-binding</keyword>
<evidence type="ECO:0000256" key="7">
    <source>
        <dbReference type="ARBA" id="ARBA00023146"/>
    </source>
</evidence>
<feature type="compositionally biased region" description="Basic and acidic residues" evidence="9">
    <location>
        <begin position="1"/>
        <end position="11"/>
    </location>
</feature>
<dbReference type="Pfam" id="PF00587">
    <property type="entry name" value="tRNA-synt_2b"/>
    <property type="match status" value="1"/>
</dbReference>
<name>A0ABP1G0E6_9CHLO</name>
<dbReference type="Gene3D" id="3.30.930.10">
    <property type="entry name" value="Bira Bifunctional Protein, Domain 2"/>
    <property type="match status" value="1"/>
</dbReference>
<evidence type="ECO:0000313" key="11">
    <source>
        <dbReference type="EMBL" id="CAL5225206.1"/>
    </source>
</evidence>
<gene>
    <name evidence="11" type="primary">g7989</name>
    <name evidence="11" type="ORF">VP750_LOCUS6865</name>
</gene>
<keyword evidence="3" id="KW-0436">Ligase</keyword>
<dbReference type="PRINTS" id="PR01043">
    <property type="entry name" value="TRNASYNTHGLY"/>
</dbReference>
<dbReference type="SUPFAM" id="SSF52954">
    <property type="entry name" value="Class II aaRS ABD-related"/>
    <property type="match status" value="1"/>
</dbReference>
<feature type="compositionally biased region" description="Basic and acidic residues" evidence="9">
    <location>
        <begin position="52"/>
        <end position="63"/>
    </location>
</feature>